<sequence length="292" mass="32281">MAAANNIVDGRQYYDAAGVYLLPNDASEHDRLDGQSQSLVALMGGKPFHAPVSNPKKILDVGCGTGAMTYLLARMYPNAQVIGVDFSAVPDGRYTKMENIEYVQADIFELMKDRNDPRFEAGSFDYVFERLLFMGMTNWPKYLSDISGLLRPGGWLEVQEASVNCIKADGTLLSETWFHYPLWRADANAVGLDPEVGPKLTGLFKQVGGLSEIHETVYRFPPVSRPDKPELDGLGDKILPMLSGVLRRTSSPRRSAEEMAKMEEDLRSMFAAGFEDGDGYSFNVVIGQKTSS</sequence>
<evidence type="ECO:0000259" key="1">
    <source>
        <dbReference type="Pfam" id="PF13847"/>
    </source>
</evidence>
<dbReference type="PANTHER" id="PTHR43591:SF24">
    <property type="entry name" value="2-METHOXY-6-POLYPRENYL-1,4-BENZOQUINOL METHYLASE, MITOCHONDRIAL"/>
    <property type="match status" value="1"/>
</dbReference>
<dbReference type="SUPFAM" id="SSF53335">
    <property type="entry name" value="S-adenosyl-L-methionine-dependent methyltransferases"/>
    <property type="match status" value="1"/>
</dbReference>
<dbReference type="Gene3D" id="3.40.50.150">
    <property type="entry name" value="Vaccinia Virus protein VP39"/>
    <property type="match status" value="1"/>
</dbReference>
<dbReference type="PANTHER" id="PTHR43591">
    <property type="entry name" value="METHYLTRANSFERASE"/>
    <property type="match status" value="1"/>
</dbReference>
<dbReference type="GeneID" id="54559655"/>
<organism evidence="2 3">
    <name type="scientific">Zasmidium cellare ATCC 36951</name>
    <dbReference type="NCBI Taxonomy" id="1080233"/>
    <lineage>
        <taxon>Eukaryota</taxon>
        <taxon>Fungi</taxon>
        <taxon>Dikarya</taxon>
        <taxon>Ascomycota</taxon>
        <taxon>Pezizomycotina</taxon>
        <taxon>Dothideomycetes</taxon>
        <taxon>Dothideomycetidae</taxon>
        <taxon>Mycosphaerellales</taxon>
        <taxon>Mycosphaerellaceae</taxon>
        <taxon>Zasmidium</taxon>
    </lineage>
</organism>
<dbReference type="EMBL" id="ML993594">
    <property type="protein sequence ID" value="KAF2167128.1"/>
    <property type="molecule type" value="Genomic_DNA"/>
</dbReference>
<dbReference type="GO" id="GO:0008168">
    <property type="term" value="F:methyltransferase activity"/>
    <property type="evidence" value="ECO:0007669"/>
    <property type="project" value="TreeGrafter"/>
</dbReference>
<dbReference type="InterPro" id="IPR025714">
    <property type="entry name" value="Methyltranfer_dom"/>
</dbReference>
<evidence type="ECO:0000313" key="3">
    <source>
        <dbReference type="Proteomes" id="UP000799537"/>
    </source>
</evidence>
<name>A0A6A6CLP3_ZASCE</name>
<dbReference type="AlphaFoldDB" id="A0A6A6CLP3"/>
<dbReference type="RefSeq" id="XP_033668017.1">
    <property type="nucleotide sequence ID" value="XM_033806383.1"/>
</dbReference>
<keyword evidence="3" id="KW-1185">Reference proteome</keyword>
<evidence type="ECO:0000313" key="2">
    <source>
        <dbReference type="EMBL" id="KAF2167128.1"/>
    </source>
</evidence>
<proteinExistence type="predicted"/>
<gene>
    <name evidence="2" type="ORF">M409DRAFT_22560</name>
</gene>
<protein>
    <recommendedName>
        <fullName evidence="1">Methyltransferase domain-containing protein</fullName>
    </recommendedName>
</protein>
<feature type="domain" description="Methyltransferase" evidence="1">
    <location>
        <begin position="56"/>
        <end position="162"/>
    </location>
</feature>
<dbReference type="OrthoDB" id="10017101at2759"/>
<accession>A0A6A6CLP3</accession>
<dbReference type="Proteomes" id="UP000799537">
    <property type="component" value="Unassembled WGS sequence"/>
</dbReference>
<dbReference type="InterPro" id="IPR029063">
    <property type="entry name" value="SAM-dependent_MTases_sf"/>
</dbReference>
<reference evidence="2" key="1">
    <citation type="journal article" date="2020" name="Stud. Mycol.">
        <title>101 Dothideomycetes genomes: a test case for predicting lifestyles and emergence of pathogens.</title>
        <authorList>
            <person name="Haridas S."/>
            <person name="Albert R."/>
            <person name="Binder M."/>
            <person name="Bloem J."/>
            <person name="Labutti K."/>
            <person name="Salamov A."/>
            <person name="Andreopoulos B."/>
            <person name="Baker S."/>
            <person name="Barry K."/>
            <person name="Bills G."/>
            <person name="Bluhm B."/>
            <person name="Cannon C."/>
            <person name="Castanera R."/>
            <person name="Culley D."/>
            <person name="Daum C."/>
            <person name="Ezra D."/>
            <person name="Gonzalez J."/>
            <person name="Henrissat B."/>
            <person name="Kuo A."/>
            <person name="Liang C."/>
            <person name="Lipzen A."/>
            <person name="Lutzoni F."/>
            <person name="Magnuson J."/>
            <person name="Mondo S."/>
            <person name="Nolan M."/>
            <person name="Ohm R."/>
            <person name="Pangilinan J."/>
            <person name="Park H.-J."/>
            <person name="Ramirez L."/>
            <person name="Alfaro M."/>
            <person name="Sun H."/>
            <person name="Tritt A."/>
            <person name="Yoshinaga Y."/>
            <person name="Zwiers L.-H."/>
            <person name="Turgeon B."/>
            <person name="Goodwin S."/>
            <person name="Spatafora J."/>
            <person name="Crous P."/>
            <person name="Grigoriev I."/>
        </authorList>
    </citation>
    <scope>NUCLEOTIDE SEQUENCE</scope>
    <source>
        <strain evidence="2">ATCC 36951</strain>
    </source>
</reference>
<dbReference type="Pfam" id="PF13847">
    <property type="entry name" value="Methyltransf_31"/>
    <property type="match status" value="1"/>
</dbReference>
<dbReference type="CDD" id="cd02440">
    <property type="entry name" value="AdoMet_MTases"/>
    <property type="match status" value="1"/>
</dbReference>